<dbReference type="Gene3D" id="2.60.120.260">
    <property type="entry name" value="Galactose-binding domain-like"/>
    <property type="match status" value="1"/>
</dbReference>
<evidence type="ECO:0000313" key="4">
    <source>
        <dbReference type="Proteomes" id="UP000727407"/>
    </source>
</evidence>
<gene>
    <name evidence="3" type="primary">nccrp1</name>
    <name evidence="3" type="ORF">DAT39_013710</name>
</gene>
<dbReference type="AlphaFoldDB" id="A0A8J4TJJ2"/>
<dbReference type="SMART" id="SM01198">
    <property type="entry name" value="FBA"/>
    <property type="match status" value="1"/>
</dbReference>
<dbReference type="GO" id="GO:0036503">
    <property type="term" value="P:ERAD pathway"/>
    <property type="evidence" value="ECO:0007669"/>
    <property type="project" value="TreeGrafter"/>
</dbReference>
<comment type="caution">
    <text evidence="3">The sequence shown here is derived from an EMBL/GenBank/DDBJ whole genome shotgun (WGS) entry which is preliminary data.</text>
</comment>
<dbReference type="InterPro" id="IPR039752">
    <property type="entry name" value="F-box_only"/>
</dbReference>
<accession>A0A8J4TJJ2</accession>
<protein>
    <submittedName>
        <fullName evidence="3">F-box only protein 50</fullName>
    </submittedName>
</protein>
<organism evidence="3 4">
    <name type="scientific">Clarias magur</name>
    <name type="common">Asian catfish</name>
    <name type="synonym">Macropteronotus magur</name>
    <dbReference type="NCBI Taxonomy" id="1594786"/>
    <lineage>
        <taxon>Eukaryota</taxon>
        <taxon>Metazoa</taxon>
        <taxon>Chordata</taxon>
        <taxon>Craniata</taxon>
        <taxon>Vertebrata</taxon>
        <taxon>Euteleostomi</taxon>
        <taxon>Actinopterygii</taxon>
        <taxon>Neopterygii</taxon>
        <taxon>Teleostei</taxon>
        <taxon>Ostariophysi</taxon>
        <taxon>Siluriformes</taxon>
        <taxon>Clariidae</taxon>
        <taxon>Clarias</taxon>
    </lineage>
</organism>
<dbReference type="EMBL" id="QNUK01000271">
    <property type="protein sequence ID" value="KAF5896590.1"/>
    <property type="molecule type" value="Genomic_DNA"/>
</dbReference>
<evidence type="ECO:0000256" key="1">
    <source>
        <dbReference type="SAM" id="MobiDB-lite"/>
    </source>
</evidence>
<sequence length="187" mass="21488">MAEWKQKCDSEWQLRANGVPLPDTVDWKTVYERKPLERNLLKNSSPFGLTHDTPPPEREVTGEYPDPNLPPQFEPTGDFSGWSTSSERLPLDTSGIPPGVVICHLPNYSWFSLEQRVDLKAEGLWDELLDSFQPDIAVEDWYEESQLHKSIYELHVKLLAADGQTVIKEHACSPTENLEVYSHKWKQ</sequence>
<dbReference type="InterPro" id="IPR008979">
    <property type="entry name" value="Galactose-bd-like_sf"/>
</dbReference>
<dbReference type="PANTHER" id="PTHR12125">
    <property type="entry name" value="F-BOX ONLY PROTEIN 6-LIKE PROTEIN"/>
    <property type="match status" value="1"/>
</dbReference>
<proteinExistence type="predicted"/>
<dbReference type="GO" id="GO:0061630">
    <property type="term" value="F:ubiquitin protein ligase activity"/>
    <property type="evidence" value="ECO:0007669"/>
    <property type="project" value="TreeGrafter"/>
</dbReference>
<dbReference type="PANTHER" id="PTHR12125:SF1">
    <property type="entry name" value="F-BOX ONLY PROTEIN 50"/>
    <property type="match status" value="1"/>
</dbReference>
<dbReference type="GO" id="GO:0031146">
    <property type="term" value="P:SCF-dependent proteasomal ubiquitin-dependent protein catabolic process"/>
    <property type="evidence" value="ECO:0007669"/>
    <property type="project" value="TreeGrafter"/>
</dbReference>
<dbReference type="PROSITE" id="PS51114">
    <property type="entry name" value="FBA"/>
    <property type="match status" value="1"/>
</dbReference>
<dbReference type="GO" id="GO:0019005">
    <property type="term" value="C:SCF ubiquitin ligase complex"/>
    <property type="evidence" value="ECO:0007669"/>
    <property type="project" value="TreeGrafter"/>
</dbReference>
<dbReference type="GO" id="GO:0005737">
    <property type="term" value="C:cytoplasm"/>
    <property type="evidence" value="ECO:0007669"/>
    <property type="project" value="TreeGrafter"/>
</dbReference>
<feature type="non-terminal residue" evidence="3">
    <location>
        <position position="1"/>
    </location>
</feature>
<dbReference type="SUPFAM" id="SSF49785">
    <property type="entry name" value="Galactose-binding domain-like"/>
    <property type="match status" value="1"/>
</dbReference>
<feature type="region of interest" description="Disordered" evidence="1">
    <location>
        <begin position="42"/>
        <end position="62"/>
    </location>
</feature>
<dbReference type="OrthoDB" id="1107553at2759"/>
<dbReference type="InterPro" id="IPR007397">
    <property type="entry name" value="F-box-assoc_dom"/>
</dbReference>
<evidence type="ECO:0000313" key="3">
    <source>
        <dbReference type="EMBL" id="KAF5896590.1"/>
    </source>
</evidence>
<keyword evidence="4" id="KW-1185">Reference proteome</keyword>
<dbReference type="Pfam" id="PF04300">
    <property type="entry name" value="FBA"/>
    <property type="match status" value="1"/>
</dbReference>
<dbReference type="GO" id="GO:0006516">
    <property type="term" value="P:glycoprotein catabolic process"/>
    <property type="evidence" value="ECO:0007669"/>
    <property type="project" value="TreeGrafter"/>
</dbReference>
<evidence type="ECO:0000259" key="2">
    <source>
        <dbReference type="PROSITE" id="PS51114"/>
    </source>
</evidence>
<name>A0A8J4TJJ2_CLAMG</name>
<dbReference type="Proteomes" id="UP000727407">
    <property type="component" value="Unassembled WGS sequence"/>
</dbReference>
<reference evidence="3" key="1">
    <citation type="submission" date="2020-07" db="EMBL/GenBank/DDBJ databases">
        <title>Clarias magur genome sequencing, assembly and annotation.</title>
        <authorList>
            <person name="Kushwaha B."/>
            <person name="Kumar R."/>
            <person name="Das P."/>
            <person name="Joshi C.G."/>
            <person name="Kumar D."/>
            <person name="Nagpure N.S."/>
            <person name="Pandey M."/>
            <person name="Agarwal S."/>
            <person name="Srivastava S."/>
            <person name="Singh M."/>
            <person name="Sahoo L."/>
            <person name="Jayasankar P."/>
            <person name="Meher P.K."/>
            <person name="Koringa P.G."/>
            <person name="Iquebal M.A."/>
            <person name="Das S.P."/>
            <person name="Bit A."/>
            <person name="Patnaik S."/>
            <person name="Patel N."/>
            <person name="Shah T.M."/>
            <person name="Hinsu A."/>
            <person name="Jena J.K."/>
        </authorList>
    </citation>
    <scope>NUCLEOTIDE SEQUENCE</scope>
    <source>
        <strain evidence="3">CIFAMagur01</strain>
        <tissue evidence="3">Testis</tissue>
    </source>
</reference>
<feature type="domain" description="FBA" evidence="2">
    <location>
        <begin position="47"/>
        <end position="187"/>
    </location>
</feature>